<dbReference type="InterPro" id="IPR009057">
    <property type="entry name" value="Homeodomain-like_sf"/>
</dbReference>
<dbReference type="PANTHER" id="PTHR43280:SF29">
    <property type="entry name" value="ARAC-FAMILY TRANSCRIPTIONAL REGULATOR"/>
    <property type="match status" value="1"/>
</dbReference>
<evidence type="ECO:0000259" key="5">
    <source>
        <dbReference type="PROSITE" id="PS01124"/>
    </source>
</evidence>
<evidence type="ECO:0000256" key="4">
    <source>
        <dbReference type="SAM" id="Phobius"/>
    </source>
</evidence>
<keyword evidence="4" id="KW-1133">Transmembrane helix</keyword>
<dbReference type="PROSITE" id="PS51257">
    <property type="entry name" value="PROKAR_LIPOPROTEIN"/>
    <property type="match status" value="1"/>
</dbReference>
<dbReference type="AlphaFoldDB" id="A0A0K2HDN8"/>
<gene>
    <name evidence="6" type="ORF">E1J06_16590</name>
    <name evidence="7" type="ORF">QNN11_19785</name>
</gene>
<dbReference type="Gene3D" id="1.10.10.60">
    <property type="entry name" value="Homeodomain-like"/>
    <property type="match status" value="2"/>
</dbReference>
<evidence type="ECO:0000313" key="7">
    <source>
        <dbReference type="EMBL" id="WHX09502.1"/>
    </source>
</evidence>
<keyword evidence="4" id="KW-0812">Transmembrane</keyword>
<dbReference type="Pfam" id="PF07494">
    <property type="entry name" value="Reg_prop"/>
    <property type="match status" value="3"/>
</dbReference>
<evidence type="ECO:0000256" key="2">
    <source>
        <dbReference type="ARBA" id="ARBA00023125"/>
    </source>
</evidence>
<dbReference type="Proteomes" id="UP000294834">
    <property type="component" value="Unassembled WGS sequence"/>
</dbReference>
<dbReference type="PANTHER" id="PTHR43280">
    <property type="entry name" value="ARAC-FAMILY TRANSCRIPTIONAL REGULATOR"/>
    <property type="match status" value="1"/>
</dbReference>
<feature type="domain" description="HTH araC/xylS-type" evidence="5">
    <location>
        <begin position="820"/>
        <end position="928"/>
    </location>
</feature>
<reference evidence="7" key="2">
    <citation type="journal article" date="2023" name="Nat. Commun.">
        <title>Identification of a novel Human Milk Oligosaccharides utilization cluster in the infant gut commensal Bacteroides dorei.</title>
        <authorList>
            <person name="Kijner S."/>
            <person name="Ennis D."/>
            <person name="Shmorak S."/>
            <person name="Florentin A."/>
            <person name="Yassour M."/>
        </authorList>
    </citation>
    <scope>NUCLEOTIDE SEQUENCE</scope>
    <source>
        <strain evidence="7">2</strain>
    </source>
</reference>
<proteinExistence type="predicted"/>
<organism evidence="7 9">
    <name type="scientific">Phocaeicola dorei</name>
    <dbReference type="NCBI Taxonomy" id="357276"/>
    <lineage>
        <taxon>Bacteria</taxon>
        <taxon>Pseudomonadati</taxon>
        <taxon>Bacteroidota</taxon>
        <taxon>Bacteroidia</taxon>
        <taxon>Bacteroidales</taxon>
        <taxon>Bacteroidaceae</taxon>
        <taxon>Phocaeicola</taxon>
    </lineage>
</organism>
<dbReference type="GO" id="GO:0043565">
    <property type="term" value="F:sequence-specific DNA binding"/>
    <property type="evidence" value="ECO:0007669"/>
    <property type="project" value="InterPro"/>
</dbReference>
<dbReference type="SUPFAM" id="SSF63829">
    <property type="entry name" value="Calcium-dependent phosphotriesterase"/>
    <property type="match status" value="1"/>
</dbReference>
<dbReference type="SMART" id="SM00342">
    <property type="entry name" value="HTH_ARAC"/>
    <property type="match status" value="1"/>
</dbReference>
<protein>
    <submittedName>
        <fullName evidence="6">Helix-turn-helix domain-containing protein</fullName>
    </submittedName>
    <submittedName>
        <fullName evidence="7">Two-component regulator propeller domain-containing protein</fullName>
    </submittedName>
</protein>
<evidence type="ECO:0000313" key="6">
    <source>
        <dbReference type="EMBL" id="TDB08871.1"/>
    </source>
</evidence>
<dbReference type="Pfam" id="PF12833">
    <property type="entry name" value="HTH_18"/>
    <property type="match status" value="1"/>
</dbReference>
<dbReference type="SUPFAM" id="SSF46689">
    <property type="entry name" value="Homeodomain-like"/>
    <property type="match status" value="1"/>
</dbReference>
<dbReference type="GO" id="GO:0003700">
    <property type="term" value="F:DNA-binding transcription factor activity"/>
    <property type="evidence" value="ECO:0007669"/>
    <property type="project" value="InterPro"/>
</dbReference>
<reference evidence="6 8" key="1">
    <citation type="journal article" date="2019" name="Nat. Microbiol.">
        <title>Genomic variation and strain-specific functional adaptation in the human gut microbiome during early life.</title>
        <authorList>
            <person name="Vatanen T."/>
            <person name="Plichta D.R."/>
            <person name="Somani J."/>
            <person name="Munch P.C."/>
            <person name="Arthur T.D."/>
            <person name="Hall A.B."/>
            <person name="Rudolf S."/>
            <person name="Oakeley E.J."/>
            <person name="Ke X."/>
            <person name="Young R.A."/>
            <person name="Haiser H.J."/>
            <person name="Kolde R."/>
            <person name="Yassour M."/>
            <person name="Luopajarvi K."/>
            <person name="Siljander H."/>
            <person name="Virtanen S.M."/>
            <person name="Ilonen J."/>
            <person name="Uibo R."/>
            <person name="Tillmann V."/>
            <person name="Mokurov S."/>
            <person name="Dorshakova N."/>
            <person name="Porter J.A."/>
            <person name="McHardy A.C."/>
            <person name="Lahdesmaki H."/>
            <person name="Vlamakis H."/>
            <person name="Huttenhower C."/>
            <person name="Knip M."/>
            <person name="Xavier R.J."/>
        </authorList>
    </citation>
    <scope>NUCLEOTIDE SEQUENCE [LARGE SCALE GENOMIC DNA]</scope>
    <source>
        <strain evidence="6 8">RJX1052</strain>
    </source>
</reference>
<sequence length="934" mass="107026">MKNILKYILTFFFLFACIAVYPRSYSFRGLSLTEGLSDLVVNAIYKDSLGYVWIGTGNSLERFDGIHIKHYLIVGDDEKLKRVNVITEMPDNQIWMGNGMGLWRLNEEKNDLEPIARETINHGVHSLLHDGKGTLYIGTEAGLFIYRKGNIKKILIDPNVLSSANSIAGLNLGEDGVLWLATGNGLYSLQLSNEKINSYHNVVNDKHVCSFNNIARVGSKLYMGTMGQGIISFDIHSKTFERFVDVGCNVISSLSSDGRSLLYVGTDGNGVHFVSTDKKKIIRSMRHETGKDDTLRSNSVYSVLVDRDGLIWVGFYQQGLDYTLYQSGLFSTYTYSPFFNSKDMSVRALVIREREKLIGSRDGLFYIDEKNHRFKSFKIPQLRSNMIFCCLFYQGEYYIGTYGGGMYILNPQTLMIRDFESDGKMPFSKGHIFCIKQDYDNNLWIGTSMGIFCYKDGKRIAHYTSANSKLPDGNVYEIYFDSTQKGWVCTENGMCIWDPSTKTLKTDVFPEGFIDKEKIRVVYEDSNHDLYFFPDKGALFISDLSMTTFRRLPPGTPLEGNDGMFVIEDNEKWLWFGTNNGLIRYDKKDNFIPYNFVDGIPSPIFTLCPPVHDSKGGIWFGNSKGLLYWDAVRMNKKKLNNYFISITDVYVNGKSTLQPVFKKSNQTEILLEPSQKNVTFCFSDFSYTSPAFMAYEYQLVGEDTNWVAVTGRSDATYYDLPSGTYTFKVRRMGDPDSEMQMTVKIASSISIWGILFIVITVVTGKYCFWGQRKKRMERKRKEQVPDSVKVTEKKVQPVEGSHIVVEEKYKTNKVSIEECKRLVEKLEIIMHKEKPYTNPNLKIADLAVSIGTSSHTLSYLFNQYLNRNYYDYINDYRIAEFKRLVEKDEYAKYTLSALAELCGFSSRASFFRYFKKATNITPNEYIRSIGKNNE</sequence>
<dbReference type="Gene3D" id="2.130.10.10">
    <property type="entry name" value="YVTN repeat-like/Quinoprotein amine dehydrogenase"/>
    <property type="match status" value="2"/>
</dbReference>
<evidence type="ECO:0000256" key="1">
    <source>
        <dbReference type="ARBA" id="ARBA00023015"/>
    </source>
</evidence>
<evidence type="ECO:0000313" key="9">
    <source>
        <dbReference type="Proteomes" id="UP001177934"/>
    </source>
</evidence>
<evidence type="ECO:0000313" key="8">
    <source>
        <dbReference type="Proteomes" id="UP000294834"/>
    </source>
</evidence>
<dbReference type="InterPro" id="IPR011110">
    <property type="entry name" value="Reg_prop"/>
</dbReference>
<dbReference type="Gene3D" id="2.60.40.10">
    <property type="entry name" value="Immunoglobulins"/>
    <property type="match status" value="1"/>
</dbReference>
<dbReference type="InterPro" id="IPR018060">
    <property type="entry name" value="HTH_AraC"/>
</dbReference>
<dbReference type="InterPro" id="IPR015943">
    <property type="entry name" value="WD40/YVTN_repeat-like_dom_sf"/>
</dbReference>
<keyword evidence="3" id="KW-0804">Transcription</keyword>
<keyword evidence="1" id="KW-0805">Transcription regulation</keyword>
<keyword evidence="4" id="KW-0472">Membrane</keyword>
<dbReference type="RefSeq" id="WP_007853480.1">
    <property type="nucleotide sequence ID" value="NZ_CP046427.1"/>
</dbReference>
<feature type="transmembrane region" description="Helical" evidence="4">
    <location>
        <begin position="749"/>
        <end position="769"/>
    </location>
</feature>
<dbReference type="EMBL" id="SLTX01000001">
    <property type="protein sequence ID" value="TDB08871.1"/>
    <property type="molecule type" value="Genomic_DNA"/>
</dbReference>
<dbReference type="InterPro" id="IPR011047">
    <property type="entry name" value="Quinoprotein_ADH-like_sf"/>
</dbReference>
<name>A0A0K2HDN8_9BACT</name>
<dbReference type="InterPro" id="IPR013783">
    <property type="entry name" value="Ig-like_fold"/>
</dbReference>
<dbReference type="KEGG" id="bdh:GV66_00720"/>
<keyword evidence="2" id="KW-0238">DNA-binding</keyword>
<dbReference type="SUPFAM" id="SSF50998">
    <property type="entry name" value="Quinoprotein alcohol dehydrogenase-like"/>
    <property type="match status" value="1"/>
</dbReference>
<dbReference type="Pfam" id="PF07495">
    <property type="entry name" value="Y_Y_Y"/>
    <property type="match status" value="1"/>
</dbReference>
<accession>A0A0K2HDN8</accession>
<evidence type="ECO:0000256" key="3">
    <source>
        <dbReference type="ARBA" id="ARBA00023163"/>
    </source>
</evidence>
<dbReference type="InterPro" id="IPR011123">
    <property type="entry name" value="Y_Y_Y"/>
</dbReference>
<dbReference type="EMBL" id="CP126056">
    <property type="protein sequence ID" value="WHX09502.1"/>
    <property type="molecule type" value="Genomic_DNA"/>
</dbReference>
<dbReference type="Proteomes" id="UP001177934">
    <property type="component" value="Chromosome"/>
</dbReference>
<dbReference type="PROSITE" id="PS01124">
    <property type="entry name" value="HTH_ARAC_FAMILY_2"/>
    <property type="match status" value="1"/>
</dbReference>